<evidence type="ECO:0000313" key="2">
    <source>
        <dbReference type="Proteomes" id="UP000249393"/>
    </source>
</evidence>
<dbReference type="Proteomes" id="UP000249393">
    <property type="component" value="Unassembled WGS sequence"/>
</dbReference>
<evidence type="ECO:0000313" key="1">
    <source>
        <dbReference type="EMBL" id="PZR30507.1"/>
    </source>
</evidence>
<dbReference type="InterPro" id="IPR036259">
    <property type="entry name" value="MFS_trans_sf"/>
</dbReference>
<accession>A0A2W5UV36</accession>
<dbReference type="SUPFAM" id="SSF103473">
    <property type="entry name" value="MFS general substrate transporter"/>
    <property type="match status" value="1"/>
</dbReference>
<name>A0A2W5UV36_9CAUL</name>
<comment type="caution">
    <text evidence="1">The sequence shown here is derived from an EMBL/GenBank/DDBJ whole genome shotgun (WGS) entry which is preliminary data.</text>
</comment>
<reference evidence="1 2" key="1">
    <citation type="submission" date="2017-08" db="EMBL/GenBank/DDBJ databases">
        <title>Infants hospitalized years apart are colonized by the same room-sourced microbial strains.</title>
        <authorList>
            <person name="Brooks B."/>
            <person name="Olm M.R."/>
            <person name="Firek B.A."/>
            <person name="Baker R."/>
            <person name="Thomas B.C."/>
            <person name="Morowitz M.J."/>
            <person name="Banfield J.F."/>
        </authorList>
    </citation>
    <scope>NUCLEOTIDE SEQUENCE [LARGE SCALE GENOMIC DNA]</scope>
    <source>
        <strain evidence="1">S2_003_000_R2_4</strain>
    </source>
</reference>
<dbReference type="EMBL" id="QFQZ01000131">
    <property type="protein sequence ID" value="PZR30507.1"/>
    <property type="molecule type" value="Genomic_DNA"/>
</dbReference>
<organism evidence="1 2">
    <name type="scientific">Caulobacter segnis</name>
    <dbReference type="NCBI Taxonomy" id="88688"/>
    <lineage>
        <taxon>Bacteria</taxon>
        <taxon>Pseudomonadati</taxon>
        <taxon>Pseudomonadota</taxon>
        <taxon>Alphaproteobacteria</taxon>
        <taxon>Caulobacterales</taxon>
        <taxon>Caulobacteraceae</taxon>
        <taxon>Caulobacter</taxon>
    </lineage>
</organism>
<dbReference type="AlphaFoldDB" id="A0A2W5UV36"/>
<evidence type="ECO:0008006" key="3">
    <source>
        <dbReference type="Google" id="ProtNLM"/>
    </source>
</evidence>
<protein>
    <recommendedName>
        <fullName evidence="3">Major facilitator superfamily (MFS) profile domain-containing protein</fullName>
    </recommendedName>
</protein>
<dbReference type="RefSeq" id="WP_304283106.1">
    <property type="nucleotide sequence ID" value="NZ_QFQZ01000131.1"/>
</dbReference>
<gene>
    <name evidence="1" type="ORF">DI526_22335</name>
</gene>
<proteinExistence type="predicted"/>
<sequence length="99" mass="10135">MTIMPMVMLCGLGFGLLQVTNNRNMFLSAPQARSGAADGLQGMARLTGQTTGVVVMTLLFNAAPVEVAPRIGLAVGAALTLAAGLLSTLHSPRSLSRPA</sequence>